<organism evidence="7 8">
    <name type="scientific">Halalkalicoccus tibetensis</name>
    <dbReference type="NCBI Taxonomy" id="175632"/>
    <lineage>
        <taxon>Archaea</taxon>
        <taxon>Methanobacteriati</taxon>
        <taxon>Methanobacteriota</taxon>
        <taxon>Stenosarchaea group</taxon>
        <taxon>Halobacteria</taxon>
        <taxon>Halobacteriales</taxon>
        <taxon>Halococcaceae</taxon>
        <taxon>Halalkalicoccus</taxon>
    </lineage>
</organism>
<dbReference type="SUPFAM" id="SSF53613">
    <property type="entry name" value="Ribokinase-like"/>
    <property type="match status" value="1"/>
</dbReference>
<dbReference type="GO" id="GO:0016301">
    <property type="term" value="F:kinase activity"/>
    <property type="evidence" value="ECO:0007669"/>
    <property type="project" value="UniProtKB-KW"/>
</dbReference>
<keyword evidence="2 7" id="KW-0808">Transferase</keyword>
<reference evidence="7 8" key="1">
    <citation type="journal article" date="2019" name="Int. J. Syst. Evol. Microbiol.">
        <title>The Global Catalogue of Microorganisms (GCM) 10K type strain sequencing project: providing services to taxonomists for standard genome sequencing and annotation.</title>
        <authorList>
            <consortium name="The Broad Institute Genomics Platform"/>
            <consortium name="The Broad Institute Genome Sequencing Center for Infectious Disease"/>
            <person name="Wu L."/>
            <person name="Ma J."/>
        </authorList>
    </citation>
    <scope>NUCLEOTIDE SEQUENCE [LARGE SCALE GENOMIC DNA]</scope>
    <source>
        <strain evidence="7 8">CGMCC 1.3240</strain>
    </source>
</reference>
<gene>
    <name evidence="7" type="ORF">ACFQGH_15040</name>
</gene>
<evidence type="ECO:0000259" key="6">
    <source>
        <dbReference type="Pfam" id="PF00294"/>
    </source>
</evidence>
<dbReference type="PROSITE" id="PS00584">
    <property type="entry name" value="PFKB_KINASES_2"/>
    <property type="match status" value="1"/>
</dbReference>
<dbReference type="Gene3D" id="3.40.1190.20">
    <property type="match status" value="1"/>
</dbReference>
<dbReference type="InterPro" id="IPR002173">
    <property type="entry name" value="Carboh/pur_kinase_PfkB_CS"/>
</dbReference>
<dbReference type="PROSITE" id="PS00583">
    <property type="entry name" value="PFKB_KINASES_1"/>
    <property type="match status" value="1"/>
</dbReference>
<dbReference type="AlphaFoldDB" id="A0ABD5VA02"/>
<proteinExistence type="inferred from homology"/>
<protein>
    <submittedName>
        <fullName evidence="7">Carbohydrate kinase</fullName>
        <ecNumber evidence="7">2.7.1.-</ecNumber>
    </submittedName>
</protein>
<evidence type="ECO:0000256" key="1">
    <source>
        <dbReference type="ARBA" id="ARBA00010688"/>
    </source>
</evidence>
<evidence type="ECO:0000256" key="3">
    <source>
        <dbReference type="ARBA" id="ARBA00022741"/>
    </source>
</evidence>
<comment type="caution">
    <text evidence="7">The sequence shown here is derived from an EMBL/GenBank/DDBJ whole genome shotgun (WGS) entry which is preliminary data.</text>
</comment>
<dbReference type="GO" id="GO:0005524">
    <property type="term" value="F:ATP binding"/>
    <property type="evidence" value="ECO:0007669"/>
    <property type="project" value="UniProtKB-KW"/>
</dbReference>
<dbReference type="PANTHER" id="PTHR43085">
    <property type="entry name" value="HEXOKINASE FAMILY MEMBER"/>
    <property type="match status" value="1"/>
</dbReference>
<accession>A0ABD5VA02</accession>
<name>A0ABD5VA02_9EURY</name>
<comment type="similarity">
    <text evidence="1">Belongs to the carbohydrate kinase PfkB family.</text>
</comment>
<dbReference type="RefSeq" id="WP_340605082.1">
    <property type="nucleotide sequence ID" value="NZ_JBBMXV010000004.1"/>
</dbReference>
<keyword evidence="3" id="KW-0547">Nucleotide-binding</keyword>
<evidence type="ECO:0000313" key="8">
    <source>
        <dbReference type="Proteomes" id="UP001596312"/>
    </source>
</evidence>
<feature type="domain" description="Carbohydrate kinase PfkB" evidence="6">
    <location>
        <begin position="5"/>
        <end position="305"/>
    </location>
</feature>
<keyword evidence="4 7" id="KW-0418">Kinase</keyword>
<evidence type="ECO:0000313" key="7">
    <source>
        <dbReference type="EMBL" id="MFC6906511.1"/>
    </source>
</evidence>
<dbReference type="Proteomes" id="UP001596312">
    <property type="component" value="Unassembled WGS sequence"/>
</dbReference>
<dbReference type="InterPro" id="IPR050306">
    <property type="entry name" value="PfkB_Carbo_kinase"/>
</dbReference>
<dbReference type="Pfam" id="PF00294">
    <property type="entry name" value="PfkB"/>
    <property type="match status" value="1"/>
</dbReference>
<dbReference type="InterPro" id="IPR029056">
    <property type="entry name" value="Ribokinase-like"/>
</dbReference>
<keyword evidence="8" id="KW-1185">Reference proteome</keyword>
<dbReference type="EMBL" id="JBHSXQ010000004">
    <property type="protein sequence ID" value="MFC6906511.1"/>
    <property type="molecule type" value="Genomic_DNA"/>
</dbReference>
<evidence type="ECO:0000256" key="5">
    <source>
        <dbReference type="ARBA" id="ARBA00022840"/>
    </source>
</evidence>
<evidence type="ECO:0000256" key="2">
    <source>
        <dbReference type="ARBA" id="ARBA00022679"/>
    </source>
</evidence>
<dbReference type="EC" id="2.7.1.-" evidence="7"/>
<keyword evidence="5" id="KW-0067">ATP-binding</keyword>
<evidence type="ECO:0000256" key="4">
    <source>
        <dbReference type="ARBA" id="ARBA00022777"/>
    </source>
</evidence>
<dbReference type="CDD" id="cd01167">
    <property type="entry name" value="bac_FRK"/>
    <property type="match status" value="1"/>
</dbReference>
<dbReference type="PANTHER" id="PTHR43085:SF1">
    <property type="entry name" value="PSEUDOURIDINE KINASE-RELATED"/>
    <property type="match status" value="1"/>
</dbReference>
<sequence>MADPNILVAGETLIDFLPDRPGSLREVETFTRRPGGAPANVAVGLAALGEVPWFWTRVGGDPFGEDLIETLESHDLPQRLVERDPDAKTTLAFVSHDEEADREFSFYRDRTADTRMEPGTIDDALLERVSWVHLGGVTLASDPSRAATLELAERAGEFGCTVSFDPNARPELWDDREEFEALVGEILPQVDVLKATPEDLAEAGIEGEGTDLARAACDRGPHTTLVTLGGEGALAVGTDESPWNDEASHPGYRVDPVDTTGAGDAFTAGAIAALAGGEGLAEALAFGNAVAATTTTAEGAMTALPDGERVERFRAETPTGE</sequence>
<dbReference type="InterPro" id="IPR011611">
    <property type="entry name" value="PfkB_dom"/>
</dbReference>